<reference evidence="1" key="1">
    <citation type="submission" date="2023-01" db="EMBL/GenBank/DDBJ databases">
        <authorList>
            <person name="Van Ghelder C."/>
            <person name="Rancurel C."/>
        </authorList>
    </citation>
    <scope>NUCLEOTIDE SEQUENCE</scope>
    <source>
        <strain evidence="1">CNCM I-4278</strain>
    </source>
</reference>
<gene>
    <name evidence="1" type="ORF">PDIGIT_LOCUS9852</name>
</gene>
<dbReference type="EMBL" id="CAOQHR010000006">
    <property type="protein sequence ID" value="CAI6336746.1"/>
    <property type="molecule type" value="Genomic_DNA"/>
</dbReference>
<dbReference type="Proteomes" id="UP001152607">
    <property type="component" value="Unassembled WGS sequence"/>
</dbReference>
<name>A0A9W4UKV7_9PLEO</name>
<protein>
    <submittedName>
        <fullName evidence="1">Uncharacterized protein</fullName>
    </submittedName>
</protein>
<accession>A0A9W4UKV7</accession>
<keyword evidence="2" id="KW-1185">Reference proteome</keyword>
<organism evidence="1 2">
    <name type="scientific">Periconia digitata</name>
    <dbReference type="NCBI Taxonomy" id="1303443"/>
    <lineage>
        <taxon>Eukaryota</taxon>
        <taxon>Fungi</taxon>
        <taxon>Dikarya</taxon>
        <taxon>Ascomycota</taxon>
        <taxon>Pezizomycotina</taxon>
        <taxon>Dothideomycetes</taxon>
        <taxon>Pleosporomycetidae</taxon>
        <taxon>Pleosporales</taxon>
        <taxon>Massarineae</taxon>
        <taxon>Periconiaceae</taxon>
        <taxon>Periconia</taxon>
    </lineage>
</organism>
<proteinExistence type="predicted"/>
<comment type="caution">
    <text evidence="1">The sequence shown here is derived from an EMBL/GenBank/DDBJ whole genome shotgun (WGS) entry which is preliminary data.</text>
</comment>
<dbReference type="AlphaFoldDB" id="A0A9W4UKV7"/>
<evidence type="ECO:0000313" key="2">
    <source>
        <dbReference type="Proteomes" id="UP001152607"/>
    </source>
</evidence>
<evidence type="ECO:0000313" key="1">
    <source>
        <dbReference type="EMBL" id="CAI6336746.1"/>
    </source>
</evidence>
<sequence>MDDSAPSQSTTQLCGRISSVQTSRLLPDRNLAWQVDHIALERSHNTILHDVRRQLIATWLTSNFIIPGVKIANAGVGNSLHSRSLPQIMHPSTIFHCVCAPD</sequence>